<dbReference type="SUPFAM" id="SSF54171">
    <property type="entry name" value="DNA-binding domain"/>
    <property type="match status" value="1"/>
</dbReference>
<keyword evidence="3" id="KW-0238">DNA-binding</keyword>
<dbReference type="SMART" id="SM00380">
    <property type="entry name" value="AP2"/>
    <property type="match status" value="1"/>
</dbReference>
<comment type="caution">
    <text evidence="10">The sequence shown here is derived from an EMBL/GenBank/DDBJ whole genome shotgun (WGS) entry which is preliminary data.</text>
</comment>
<dbReference type="EMBL" id="LIHL02000007">
    <property type="protein sequence ID" value="KAF5463800.1"/>
    <property type="molecule type" value="Genomic_DNA"/>
</dbReference>
<accession>A0A833XCR8</accession>
<name>A0A833XCR8_JUGRE</name>
<dbReference type="FunFam" id="3.30.730.10:FF:000001">
    <property type="entry name" value="Ethylene-responsive transcription factor 2"/>
    <property type="match status" value="1"/>
</dbReference>
<evidence type="ECO:0000256" key="8">
    <source>
        <dbReference type="SAM" id="SignalP"/>
    </source>
</evidence>
<dbReference type="InterPro" id="IPR044808">
    <property type="entry name" value="ERF_plant"/>
</dbReference>
<keyword evidence="8" id="KW-0732">Signal</keyword>
<comment type="subcellular location">
    <subcellularLocation>
        <location evidence="1">Nucleus</location>
    </subcellularLocation>
</comment>
<dbReference type="InterPro" id="IPR001471">
    <property type="entry name" value="AP2/ERF_dom"/>
</dbReference>
<evidence type="ECO:0000259" key="9">
    <source>
        <dbReference type="PROSITE" id="PS51032"/>
    </source>
</evidence>
<reference evidence="10" key="1">
    <citation type="submission" date="2015-10" db="EMBL/GenBank/DDBJ databases">
        <authorList>
            <person name="Martinez-Garcia P.J."/>
            <person name="Crepeau M.W."/>
            <person name="Puiu D."/>
            <person name="Gonzalez-Ibeas D."/>
            <person name="Whalen J."/>
            <person name="Stevens K."/>
            <person name="Paul R."/>
            <person name="Butterfield T."/>
            <person name="Britton M."/>
            <person name="Reagan R."/>
            <person name="Chakraborty S."/>
            <person name="Walawage S.L."/>
            <person name="Vasquez-Gross H.A."/>
            <person name="Cardeno C."/>
            <person name="Famula R."/>
            <person name="Pratt K."/>
            <person name="Kuruganti S."/>
            <person name="Aradhya M.K."/>
            <person name="Leslie C.A."/>
            <person name="Dandekar A.M."/>
            <person name="Salzberg S.L."/>
            <person name="Wegrzyn J.L."/>
            <person name="Langley C.H."/>
            <person name="Neale D.B."/>
        </authorList>
    </citation>
    <scope>NUCLEOTIDE SEQUENCE</scope>
    <source>
        <tissue evidence="10">Leaves</tissue>
    </source>
</reference>
<dbReference type="Gene3D" id="3.30.730.10">
    <property type="entry name" value="AP2/ERF domain"/>
    <property type="match status" value="1"/>
</dbReference>
<keyword evidence="5" id="KW-0539">Nucleus</keyword>
<keyword evidence="2" id="KW-0805">Transcription regulation</keyword>
<evidence type="ECO:0000256" key="6">
    <source>
        <dbReference type="ARBA" id="ARBA00024343"/>
    </source>
</evidence>
<evidence type="ECO:0000256" key="5">
    <source>
        <dbReference type="ARBA" id="ARBA00023242"/>
    </source>
</evidence>
<dbReference type="GO" id="GO:0005634">
    <property type="term" value="C:nucleus"/>
    <property type="evidence" value="ECO:0007669"/>
    <property type="project" value="UniProtKB-SubCell"/>
</dbReference>
<reference evidence="10" key="2">
    <citation type="submission" date="2020-03" db="EMBL/GenBank/DDBJ databases">
        <title>Walnut 2.0.</title>
        <authorList>
            <person name="Marrano A."/>
            <person name="Britton M."/>
            <person name="Zimin A.V."/>
            <person name="Zaini P.A."/>
            <person name="Workman R."/>
            <person name="Puiu D."/>
            <person name="Bianco L."/>
            <person name="Allen B.J."/>
            <person name="Troggio M."/>
            <person name="Leslie C.A."/>
            <person name="Timp W."/>
            <person name="Dendekar A."/>
            <person name="Salzberg S.L."/>
            <person name="Neale D.B."/>
        </authorList>
    </citation>
    <scope>NUCLEOTIDE SEQUENCE</scope>
    <source>
        <tissue evidence="10">Leaves</tissue>
    </source>
</reference>
<dbReference type="PRINTS" id="PR00367">
    <property type="entry name" value="ETHRSPELEMNT"/>
</dbReference>
<feature type="domain" description="AP2/ERF" evidence="9">
    <location>
        <begin position="151"/>
        <end position="208"/>
    </location>
</feature>
<dbReference type="Pfam" id="PF00847">
    <property type="entry name" value="AP2"/>
    <property type="match status" value="1"/>
</dbReference>
<protein>
    <recommendedName>
        <fullName evidence="9">AP2/ERF domain-containing protein</fullName>
    </recommendedName>
</protein>
<evidence type="ECO:0000256" key="3">
    <source>
        <dbReference type="ARBA" id="ARBA00023125"/>
    </source>
</evidence>
<feature type="chain" id="PRO_5032697335" description="AP2/ERF domain-containing protein" evidence="8">
    <location>
        <begin position="24"/>
        <end position="275"/>
    </location>
</feature>
<dbReference type="InterPro" id="IPR036955">
    <property type="entry name" value="AP2/ERF_dom_sf"/>
</dbReference>
<dbReference type="GO" id="GO:0009873">
    <property type="term" value="P:ethylene-activated signaling pathway"/>
    <property type="evidence" value="ECO:0007669"/>
    <property type="project" value="InterPro"/>
</dbReference>
<dbReference type="PANTHER" id="PTHR31190:SF181">
    <property type="entry name" value="OS02G0764700 PROTEIN"/>
    <property type="match status" value="1"/>
</dbReference>
<evidence type="ECO:0000313" key="11">
    <source>
        <dbReference type="Proteomes" id="UP000619265"/>
    </source>
</evidence>
<dbReference type="InterPro" id="IPR016177">
    <property type="entry name" value="DNA-bd_dom_sf"/>
</dbReference>
<comment type="similarity">
    <text evidence="6">Belongs to the AP2/ERF transcription factor family. ERF subfamily.</text>
</comment>
<dbReference type="CDD" id="cd00018">
    <property type="entry name" value="AP2"/>
    <property type="match status" value="1"/>
</dbReference>
<gene>
    <name evidence="10" type="ORF">F2P56_013932</name>
</gene>
<evidence type="ECO:0000256" key="4">
    <source>
        <dbReference type="ARBA" id="ARBA00023163"/>
    </source>
</evidence>
<feature type="signal peptide" evidence="8">
    <location>
        <begin position="1"/>
        <end position="23"/>
    </location>
</feature>
<proteinExistence type="inferred from homology"/>
<feature type="region of interest" description="Disordered" evidence="7">
    <location>
        <begin position="209"/>
        <end position="257"/>
    </location>
</feature>
<evidence type="ECO:0000313" key="10">
    <source>
        <dbReference type="EMBL" id="KAF5463800.1"/>
    </source>
</evidence>
<dbReference type="GO" id="GO:0003677">
    <property type="term" value="F:DNA binding"/>
    <property type="evidence" value="ECO:0007669"/>
    <property type="project" value="UniProtKB-KW"/>
</dbReference>
<organism evidence="10 11">
    <name type="scientific">Juglans regia</name>
    <name type="common">English walnut</name>
    <dbReference type="NCBI Taxonomy" id="51240"/>
    <lineage>
        <taxon>Eukaryota</taxon>
        <taxon>Viridiplantae</taxon>
        <taxon>Streptophyta</taxon>
        <taxon>Embryophyta</taxon>
        <taxon>Tracheophyta</taxon>
        <taxon>Spermatophyta</taxon>
        <taxon>Magnoliopsida</taxon>
        <taxon>eudicotyledons</taxon>
        <taxon>Gunneridae</taxon>
        <taxon>Pentapetalae</taxon>
        <taxon>rosids</taxon>
        <taxon>fabids</taxon>
        <taxon>Fagales</taxon>
        <taxon>Juglandaceae</taxon>
        <taxon>Juglans</taxon>
    </lineage>
</organism>
<dbReference type="Proteomes" id="UP000619265">
    <property type="component" value="Unassembled WGS sequence"/>
</dbReference>
<dbReference type="PANTHER" id="PTHR31190">
    <property type="entry name" value="DNA-BINDING DOMAIN"/>
    <property type="match status" value="1"/>
</dbReference>
<evidence type="ECO:0000256" key="7">
    <source>
        <dbReference type="SAM" id="MobiDB-lite"/>
    </source>
</evidence>
<feature type="compositionally biased region" description="Basic and acidic residues" evidence="7">
    <location>
        <begin position="213"/>
        <end position="238"/>
    </location>
</feature>
<dbReference type="GO" id="GO:0003700">
    <property type="term" value="F:DNA-binding transcription factor activity"/>
    <property type="evidence" value="ECO:0007669"/>
    <property type="project" value="InterPro"/>
</dbReference>
<feature type="non-terminal residue" evidence="10">
    <location>
        <position position="1"/>
    </location>
</feature>
<dbReference type="PROSITE" id="PS51032">
    <property type="entry name" value="AP2_ERF"/>
    <property type="match status" value="1"/>
</dbReference>
<evidence type="ECO:0000256" key="1">
    <source>
        <dbReference type="ARBA" id="ARBA00004123"/>
    </source>
</evidence>
<keyword evidence="4" id="KW-0804">Transcription</keyword>
<evidence type="ECO:0000256" key="2">
    <source>
        <dbReference type="ARBA" id="ARBA00023015"/>
    </source>
</evidence>
<dbReference type="Gramene" id="Jr07_02040_p1">
    <property type="protein sequence ID" value="cds.Jr07_02040_p1"/>
    <property type="gene ID" value="Jr07_02040"/>
</dbReference>
<dbReference type="AlphaFoldDB" id="A0A833XCR8"/>
<sequence>QTRTILEFLVLLFSAVYFPFASAPNGKRNSLMTSRLDHTGMPSPATPCSVSLEVEHEIMVSALKHVISGGGIDDVTRELQLQLLLPAASSLNATSSSFPSTSWTNCTNRMLPLSDGVPRPVCNSNDCSGCNSNIHTSEKKTTKKKKKEKRNYRGVRQRPWGKWAAEIRDPRRAVRVWLGTFATAEQAARAYDRAAIEFRGTRAKLNFPVSDYNTEKRQSAEHEEAREQKPNEANESNKTEATSETEINAVGESSMEEELWDLFTEDELRGIMNEL</sequence>